<name>A0A6H1U8H4_9FLOR</name>
<comment type="subcellular location">
    <subcellularLocation>
        <location evidence="1">Plastid</location>
    </subcellularLocation>
</comment>
<dbReference type="PANTHER" id="PTHR36895">
    <property type="match status" value="1"/>
</dbReference>
<dbReference type="GeneID" id="54615749"/>
<gene>
    <name evidence="5" type="primary">ycf23</name>
</gene>
<evidence type="ECO:0000256" key="3">
    <source>
        <dbReference type="ARBA" id="ARBA00021523"/>
    </source>
</evidence>
<dbReference type="RefSeq" id="YP_009774129.1">
    <property type="nucleotide sequence ID" value="NC_047434.1"/>
</dbReference>
<dbReference type="Pfam" id="PF04481">
    <property type="entry name" value="DUF561"/>
    <property type="match status" value="1"/>
</dbReference>
<dbReference type="InterPro" id="IPR011060">
    <property type="entry name" value="RibuloseP-bd_barrel"/>
</dbReference>
<dbReference type="SUPFAM" id="SSF51366">
    <property type="entry name" value="Ribulose-phoshate binding barrel"/>
    <property type="match status" value="1"/>
</dbReference>
<accession>A0A6H1U8H4</accession>
<dbReference type="AlphaFoldDB" id="A0A6H1U8H4"/>
<dbReference type="InterPro" id="IPR007570">
    <property type="entry name" value="Uncharacterised_Ycf23"/>
</dbReference>
<keyword evidence="5" id="KW-0150">Chloroplast</keyword>
<evidence type="ECO:0000256" key="2">
    <source>
        <dbReference type="ARBA" id="ARBA00009664"/>
    </source>
</evidence>
<reference evidence="5" key="1">
    <citation type="submission" date="2020-03" db="EMBL/GenBank/DDBJ databases">
        <title>Complete organellar genome analysis of the invasive marine red alga Caulacanthus okamurae (Caulacanthaceae, Rhodophyta) from Moss Landing, California, USA.</title>
        <authorList>
            <person name="Hughey J.R."/>
        </authorList>
    </citation>
    <scope>NUCLEOTIDE SEQUENCE</scope>
</reference>
<organism evidence="5">
    <name type="scientific">Caulacanthus okamurae</name>
    <dbReference type="NCBI Taxonomy" id="152008"/>
    <lineage>
        <taxon>Eukaryota</taxon>
        <taxon>Rhodophyta</taxon>
        <taxon>Florideophyceae</taxon>
        <taxon>Rhodymeniophycidae</taxon>
        <taxon>Gigartinales</taxon>
        <taxon>Caulacanthaceae</taxon>
        <taxon>Caulacanthus</taxon>
    </lineage>
</organism>
<geneLocation type="chloroplast" evidence="5"/>
<dbReference type="EMBL" id="MT193838">
    <property type="protein sequence ID" value="QIZ74746.1"/>
    <property type="molecule type" value="Genomic_DNA"/>
</dbReference>
<proteinExistence type="inferred from homology"/>
<protein>
    <recommendedName>
        <fullName evidence="3">Uncharacterized protein ycf23</fullName>
    </recommendedName>
</protein>
<dbReference type="PANTHER" id="PTHR36895:SF1">
    <property type="entry name" value="YCF23 PROTEIN"/>
    <property type="match status" value="1"/>
</dbReference>
<dbReference type="GO" id="GO:0009536">
    <property type="term" value="C:plastid"/>
    <property type="evidence" value="ECO:0007669"/>
    <property type="project" value="UniProtKB-SubCell"/>
</dbReference>
<evidence type="ECO:0000256" key="1">
    <source>
        <dbReference type="ARBA" id="ARBA00004474"/>
    </source>
</evidence>
<keyword evidence="4 5" id="KW-0934">Plastid</keyword>
<evidence type="ECO:0000313" key="5">
    <source>
        <dbReference type="EMBL" id="QIZ74746.1"/>
    </source>
</evidence>
<comment type="similarity">
    <text evidence="2">Belongs to the ycf23 family.</text>
</comment>
<evidence type="ECO:0000256" key="4">
    <source>
        <dbReference type="ARBA" id="ARBA00022640"/>
    </source>
</evidence>
<sequence length="277" mass="30549">MLVMSISRVNLQKKFLSKRIIKVVTGLSNLNINNILNKVKAAEITGATYVDIAANPELVSLMKSVVSVPICVSSINPRDLYQCILAGADIVEIGNFDVFYPKNIILSTKQIIKIVKEITVLLKDTNICVTIPHYLLLEKQKKLAEDLRNIGVNYIQTEGFGTKHNLLNQENSLIFKDINRSSAALSSSYALSSYINLPVISASGINNLSAPIAISYGAYGIAIGSVLNNLSSICEISNYILEIIVSITYHDNYRLSKTNLKKQKLKSLIFNAQVSMH</sequence>